<keyword evidence="11" id="KW-1185">Reference proteome</keyword>
<evidence type="ECO:0000256" key="1">
    <source>
        <dbReference type="ARBA" id="ARBA00001946"/>
    </source>
</evidence>
<comment type="subunit">
    <text evidence="9">Homodimer, forms a heterotetramer with a Cas1 homodimer.</text>
</comment>
<evidence type="ECO:0000256" key="9">
    <source>
        <dbReference type="HAMAP-Rule" id="MF_01471"/>
    </source>
</evidence>
<dbReference type="AlphaFoldDB" id="A0A369A6E8"/>
<dbReference type="GO" id="GO:0046872">
    <property type="term" value="F:metal ion binding"/>
    <property type="evidence" value="ECO:0007669"/>
    <property type="project" value="UniProtKB-UniRule"/>
</dbReference>
<keyword evidence="7 9" id="KW-0460">Magnesium</keyword>
<protein>
    <recommendedName>
        <fullName evidence="9">CRISPR-associated endoribonuclease Cas2</fullName>
        <ecNumber evidence="9">3.1.-.-</ecNumber>
    </recommendedName>
</protein>
<evidence type="ECO:0000256" key="5">
    <source>
        <dbReference type="ARBA" id="ARBA00022759"/>
    </source>
</evidence>
<dbReference type="GO" id="GO:0043571">
    <property type="term" value="P:maintenance of CRISPR repeat elements"/>
    <property type="evidence" value="ECO:0007669"/>
    <property type="project" value="UniProtKB-UniRule"/>
</dbReference>
<evidence type="ECO:0000256" key="7">
    <source>
        <dbReference type="ARBA" id="ARBA00022842"/>
    </source>
</evidence>
<dbReference type="RefSeq" id="WP_114365514.1">
    <property type="nucleotide sequence ID" value="NZ_BHZF01000001.1"/>
</dbReference>
<comment type="caution">
    <text evidence="10">The sequence shown here is derived from an EMBL/GenBank/DDBJ whole genome shotgun (WGS) entry which is preliminary data.</text>
</comment>
<dbReference type="Gene3D" id="3.30.70.240">
    <property type="match status" value="1"/>
</dbReference>
<dbReference type="GO" id="GO:0051607">
    <property type="term" value="P:defense response to virus"/>
    <property type="evidence" value="ECO:0007669"/>
    <property type="project" value="UniProtKB-UniRule"/>
</dbReference>
<evidence type="ECO:0000256" key="8">
    <source>
        <dbReference type="ARBA" id="ARBA00023118"/>
    </source>
</evidence>
<keyword evidence="6 9" id="KW-0378">Hydrolase</keyword>
<dbReference type="InterPro" id="IPR019199">
    <property type="entry name" value="Virulence_VapD/CRISPR_Cas2"/>
</dbReference>
<keyword evidence="3 9" id="KW-0540">Nuclease</keyword>
<reference evidence="10 11" key="1">
    <citation type="submission" date="2018-07" db="EMBL/GenBank/DDBJ databases">
        <title>Genomic Encyclopedia of Type Strains, Phase IV (KMG-IV): sequencing the most valuable type-strain genomes for metagenomic binning, comparative biology and taxonomic classification.</title>
        <authorList>
            <person name="Goeker M."/>
        </authorList>
    </citation>
    <scope>NUCLEOTIDE SEQUENCE [LARGE SCALE GENOMIC DNA]</scope>
    <source>
        <strain evidence="10 11">DSM 21410</strain>
    </source>
</reference>
<keyword evidence="8 9" id="KW-0051">Antiviral defense</keyword>
<evidence type="ECO:0000256" key="6">
    <source>
        <dbReference type="ARBA" id="ARBA00022801"/>
    </source>
</evidence>
<comment type="function">
    <text evidence="9">CRISPR (clustered regularly interspaced short palindromic repeat), is an adaptive immune system that provides protection against mobile genetic elements (viruses, transposable elements and conjugative plasmids). CRISPR clusters contain sequences complementary to antecedent mobile elements and target invading nucleic acids. CRISPR clusters are transcribed and processed into CRISPR RNA (crRNA). Functions as a ssRNA-specific endoribonuclease. Involved in the integration of spacer DNA into the CRISPR cassette.</text>
</comment>
<dbReference type="InterPro" id="IPR021127">
    <property type="entry name" value="CRISPR_associated_Cas2"/>
</dbReference>
<dbReference type="SUPFAM" id="SSF143430">
    <property type="entry name" value="TTP0101/SSO1404-like"/>
    <property type="match status" value="1"/>
</dbReference>
<evidence type="ECO:0000313" key="11">
    <source>
        <dbReference type="Proteomes" id="UP000253517"/>
    </source>
</evidence>
<dbReference type="GO" id="GO:0016787">
    <property type="term" value="F:hydrolase activity"/>
    <property type="evidence" value="ECO:0007669"/>
    <property type="project" value="UniProtKB-KW"/>
</dbReference>
<dbReference type="EC" id="3.1.-.-" evidence="9"/>
<organism evidence="10 11">
    <name type="scientific">Schleiferia thermophila</name>
    <dbReference type="NCBI Taxonomy" id="884107"/>
    <lineage>
        <taxon>Bacteria</taxon>
        <taxon>Pseudomonadati</taxon>
        <taxon>Bacteroidota</taxon>
        <taxon>Flavobacteriia</taxon>
        <taxon>Flavobacteriales</taxon>
        <taxon>Schleiferiaceae</taxon>
        <taxon>Schleiferia</taxon>
    </lineage>
</organism>
<sequence length="115" mass="13881">MKTRLNAYRIMWLFVYFDLPTQTKQDKKAYAQFRKELLFDGFMMIQYSIYARHCASRENLEVHKKRVKSVIPEKGNVILFEITDKQFGMMEFYTGKTKPKKTPDQRIIQLELELF</sequence>
<feature type="binding site" evidence="9">
    <location>
        <position position="18"/>
    </location>
    <ligand>
        <name>Mg(2+)</name>
        <dbReference type="ChEBI" id="CHEBI:18420"/>
        <note>catalytic</note>
    </ligand>
</feature>
<dbReference type="NCBIfam" id="TIGR01573">
    <property type="entry name" value="cas2"/>
    <property type="match status" value="1"/>
</dbReference>
<accession>A0A369A6E8</accession>
<keyword evidence="5 9" id="KW-0255">Endonuclease</keyword>
<evidence type="ECO:0000256" key="4">
    <source>
        <dbReference type="ARBA" id="ARBA00022723"/>
    </source>
</evidence>
<dbReference type="HAMAP" id="MF_01471">
    <property type="entry name" value="Cas2"/>
    <property type="match status" value="1"/>
</dbReference>
<proteinExistence type="inferred from homology"/>
<dbReference type="Proteomes" id="UP000253517">
    <property type="component" value="Unassembled WGS sequence"/>
</dbReference>
<dbReference type="GO" id="GO:0004521">
    <property type="term" value="F:RNA endonuclease activity"/>
    <property type="evidence" value="ECO:0007669"/>
    <property type="project" value="InterPro"/>
</dbReference>
<dbReference type="Pfam" id="PF09827">
    <property type="entry name" value="CRISPR_Cas2"/>
    <property type="match status" value="1"/>
</dbReference>
<evidence type="ECO:0000313" key="10">
    <source>
        <dbReference type="EMBL" id="RCX04849.1"/>
    </source>
</evidence>
<evidence type="ECO:0000256" key="3">
    <source>
        <dbReference type="ARBA" id="ARBA00022722"/>
    </source>
</evidence>
<comment type="cofactor">
    <cofactor evidence="1 9">
        <name>Mg(2+)</name>
        <dbReference type="ChEBI" id="CHEBI:18420"/>
    </cofactor>
</comment>
<name>A0A369A6E8_9FLAO</name>
<evidence type="ECO:0000256" key="2">
    <source>
        <dbReference type="ARBA" id="ARBA00009959"/>
    </source>
</evidence>
<keyword evidence="4 9" id="KW-0479">Metal-binding</keyword>
<gene>
    <name evidence="9" type="primary">cas2</name>
    <name evidence="10" type="ORF">DES35_101119</name>
</gene>
<dbReference type="EMBL" id="QPJS01000001">
    <property type="protein sequence ID" value="RCX04849.1"/>
    <property type="molecule type" value="Genomic_DNA"/>
</dbReference>
<comment type="similarity">
    <text evidence="2 9">Belongs to the CRISPR-associated endoribonuclease Cas2 protein family.</text>
</comment>